<keyword evidence="2 9" id="KW-0808">Transferase</keyword>
<comment type="similarity">
    <text evidence="9 10">Belongs to the thiamine-phosphate synthase family.</text>
</comment>
<dbReference type="UniPathway" id="UPA00060">
    <property type="reaction ID" value="UER00141"/>
</dbReference>
<feature type="binding site" evidence="9">
    <location>
        <position position="138"/>
    </location>
    <ligand>
        <name>4-amino-2-methyl-5-(diphosphooxymethyl)pyrimidine</name>
        <dbReference type="ChEBI" id="CHEBI:57841"/>
    </ligand>
</feature>
<dbReference type="HAMAP" id="MF_00097">
    <property type="entry name" value="TMP_synthase"/>
    <property type="match status" value="1"/>
</dbReference>
<comment type="caution">
    <text evidence="13">The sequence shown here is derived from an EMBL/GenBank/DDBJ whole genome shotgun (WGS) entry which is preliminary data.</text>
</comment>
<feature type="binding site" evidence="9">
    <location>
        <position position="166"/>
    </location>
    <ligand>
        <name>2-[(2R,5Z)-2-carboxy-4-methylthiazol-5(2H)-ylidene]ethyl phosphate</name>
        <dbReference type="ChEBI" id="CHEBI:62899"/>
    </ligand>
</feature>
<evidence type="ECO:0000259" key="12">
    <source>
        <dbReference type="Pfam" id="PF02581"/>
    </source>
</evidence>
<comment type="catalytic activity">
    <reaction evidence="8 9 10">
        <text>2-[(2R,5Z)-2-carboxy-4-methylthiazol-5(2H)-ylidene]ethyl phosphate + 4-amino-2-methyl-5-(diphosphooxymethyl)pyrimidine + 2 H(+) = thiamine phosphate + CO2 + diphosphate</text>
        <dbReference type="Rhea" id="RHEA:47844"/>
        <dbReference type="ChEBI" id="CHEBI:15378"/>
        <dbReference type="ChEBI" id="CHEBI:16526"/>
        <dbReference type="ChEBI" id="CHEBI:33019"/>
        <dbReference type="ChEBI" id="CHEBI:37575"/>
        <dbReference type="ChEBI" id="CHEBI:57841"/>
        <dbReference type="ChEBI" id="CHEBI:62899"/>
        <dbReference type="EC" id="2.5.1.3"/>
    </reaction>
</comment>
<feature type="binding site" evidence="9">
    <location>
        <begin position="38"/>
        <end position="42"/>
    </location>
    <ligand>
        <name>4-amino-2-methyl-5-(diphosphooxymethyl)pyrimidine</name>
        <dbReference type="ChEBI" id="CHEBI:57841"/>
    </ligand>
</feature>
<evidence type="ECO:0000256" key="7">
    <source>
        <dbReference type="ARBA" id="ARBA00047851"/>
    </source>
</evidence>
<dbReference type="Pfam" id="PF02581">
    <property type="entry name" value="TMP-TENI"/>
    <property type="match status" value="1"/>
</dbReference>
<feature type="domain" description="Thiamine phosphate synthase/TenI" evidence="12">
    <location>
        <begin position="8"/>
        <end position="189"/>
    </location>
</feature>
<keyword evidence="4 9" id="KW-0460">Magnesium</keyword>
<comment type="cofactor">
    <cofactor evidence="9">
        <name>Mg(2+)</name>
        <dbReference type="ChEBI" id="CHEBI:18420"/>
    </cofactor>
    <text evidence="9">Binds 1 Mg(2+) ion per subunit.</text>
</comment>
<feature type="binding site" evidence="9">
    <location>
        <begin position="135"/>
        <end position="137"/>
    </location>
    <ligand>
        <name>2-[(2R,5Z)-2-carboxy-4-methylthiazol-5(2H)-ylidene]ethyl phosphate</name>
        <dbReference type="ChEBI" id="CHEBI:62899"/>
    </ligand>
</feature>
<dbReference type="FunFam" id="3.20.20.70:FF:000096">
    <property type="entry name" value="Thiamine-phosphate synthase"/>
    <property type="match status" value="1"/>
</dbReference>
<evidence type="ECO:0000256" key="6">
    <source>
        <dbReference type="ARBA" id="ARBA00047334"/>
    </source>
</evidence>
<feature type="binding site" evidence="9">
    <location>
        <position position="109"/>
    </location>
    <ligand>
        <name>4-amino-2-methyl-5-(diphosphooxymethyl)pyrimidine</name>
        <dbReference type="ChEBI" id="CHEBI:57841"/>
    </ligand>
</feature>
<dbReference type="PANTHER" id="PTHR20857">
    <property type="entry name" value="THIAMINE-PHOSPHATE PYROPHOSPHORYLASE"/>
    <property type="match status" value="1"/>
</dbReference>
<dbReference type="GO" id="GO:0004789">
    <property type="term" value="F:thiamine-phosphate diphosphorylase activity"/>
    <property type="evidence" value="ECO:0007669"/>
    <property type="project" value="UniProtKB-UniRule"/>
</dbReference>
<feature type="binding site" evidence="9">
    <location>
        <position position="71"/>
    </location>
    <ligand>
        <name>Mg(2+)</name>
        <dbReference type="ChEBI" id="CHEBI:18420"/>
    </ligand>
</feature>
<dbReference type="EC" id="2.5.1.3" evidence="9"/>
<accession>A0A1F6C9P3</accession>
<dbReference type="GO" id="GO:0000287">
    <property type="term" value="F:magnesium ion binding"/>
    <property type="evidence" value="ECO:0007669"/>
    <property type="project" value="UniProtKB-UniRule"/>
</dbReference>
<name>A0A1F6C9P3_HANXR</name>
<comment type="pathway">
    <text evidence="1 9 11">Cofactor biosynthesis; thiamine diphosphate biosynthesis; thiamine phosphate from 4-amino-2-methyl-5-diphosphomethylpyrimidine and 4-methyl-5-(2-phosphoethyl)-thiazole: step 1/1.</text>
</comment>
<dbReference type="SUPFAM" id="SSF51391">
    <property type="entry name" value="Thiamin phosphate synthase"/>
    <property type="match status" value="1"/>
</dbReference>
<comment type="catalytic activity">
    <reaction evidence="6 9 10">
        <text>4-methyl-5-(2-phosphooxyethyl)-thiazole + 4-amino-2-methyl-5-(diphosphooxymethyl)pyrimidine + H(+) = thiamine phosphate + diphosphate</text>
        <dbReference type="Rhea" id="RHEA:22328"/>
        <dbReference type="ChEBI" id="CHEBI:15378"/>
        <dbReference type="ChEBI" id="CHEBI:33019"/>
        <dbReference type="ChEBI" id="CHEBI:37575"/>
        <dbReference type="ChEBI" id="CHEBI:57841"/>
        <dbReference type="ChEBI" id="CHEBI:58296"/>
        <dbReference type="EC" id="2.5.1.3"/>
    </reaction>
</comment>
<evidence type="ECO:0000256" key="2">
    <source>
        <dbReference type="ARBA" id="ARBA00022679"/>
    </source>
</evidence>
<feature type="binding site" evidence="9">
    <location>
        <position position="70"/>
    </location>
    <ligand>
        <name>4-amino-2-methyl-5-(diphosphooxymethyl)pyrimidine</name>
        <dbReference type="ChEBI" id="CHEBI:57841"/>
    </ligand>
</feature>
<dbReference type="GO" id="GO:0005737">
    <property type="term" value="C:cytoplasm"/>
    <property type="evidence" value="ECO:0007669"/>
    <property type="project" value="TreeGrafter"/>
</dbReference>
<dbReference type="InterPro" id="IPR013785">
    <property type="entry name" value="Aldolase_TIM"/>
</dbReference>
<evidence type="ECO:0000256" key="3">
    <source>
        <dbReference type="ARBA" id="ARBA00022723"/>
    </source>
</evidence>
<evidence type="ECO:0000256" key="8">
    <source>
        <dbReference type="ARBA" id="ARBA00047883"/>
    </source>
</evidence>
<gene>
    <name evidence="9" type="primary">thiE</name>
    <name evidence="13" type="ORF">A3F84_04390</name>
</gene>
<sequence>MNMIDFRLYLITDRHQCAGRPLVEALRAACEAGVRAVQLREKDLSPGEVFELAEEVQAVLGPRGVRLFVNDRADVARAVGAAGVHLPENGLPVGAARRALGPEGLVGVSIHDPDGARRAEDAGADFVAFGPVFFTHSKSAYGPPVGLEGLEAVARRIALPVFAIGGVRPDRVRPCLDAGAHGVAVISAVLSAPEPGAVVRTFERELGGL</sequence>
<feature type="binding site" evidence="9">
    <location>
        <begin position="186"/>
        <end position="187"/>
    </location>
    <ligand>
        <name>2-[(2R,5Z)-2-carboxy-4-methylthiazol-5(2H)-ylidene]ethyl phosphate</name>
        <dbReference type="ChEBI" id="CHEBI:62899"/>
    </ligand>
</feature>
<comment type="function">
    <text evidence="9">Condenses 4-methyl-5-(beta-hydroxyethyl)thiazole monophosphate (THZ-P) and 2-methyl-4-amino-5-hydroxymethyl pyrimidine pyrophosphate (HMP-PP) to form thiamine monophosphate (TMP).</text>
</comment>
<evidence type="ECO:0000313" key="13">
    <source>
        <dbReference type="EMBL" id="OGG45856.1"/>
    </source>
</evidence>
<evidence type="ECO:0000256" key="9">
    <source>
        <dbReference type="HAMAP-Rule" id="MF_00097"/>
    </source>
</evidence>
<evidence type="ECO:0000256" key="4">
    <source>
        <dbReference type="ARBA" id="ARBA00022842"/>
    </source>
</evidence>
<dbReference type="GO" id="GO:0009229">
    <property type="term" value="P:thiamine diphosphate biosynthetic process"/>
    <property type="evidence" value="ECO:0007669"/>
    <property type="project" value="UniProtKB-UniRule"/>
</dbReference>
<evidence type="ECO:0000256" key="11">
    <source>
        <dbReference type="RuleBase" id="RU004253"/>
    </source>
</evidence>
<proteinExistence type="inferred from homology"/>
<reference evidence="13 14" key="1">
    <citation type="journal article" date="2016" name="Nat. Commun.">
        <title>Thousands of microbial genomes shed light on interconnected biogeochemical processes in an aquifer system.</title>
        <authorList>
            <person name="Anantharaman K."/>
            <person name="Brown C.T."/>
            <person name="Hug L.A."/>
            <person name="Sharon I."/>
            <person name="Castelle C.J."/>
            <person name="Probst A.J."/>
            <person name="Thomas B.C."/>
            <person name="Singh A."/>
            <person name="Wilkins M.J."/>
            <person name="Karaoz U."/>
            <person name="Brodie E.L."/>
            <person name="Williams K.H."/>
            <person name="Hubbard S.S."/>
            <person name="Banfield J.F."/>
        </authorList>
    </citation>
    <scope>NUCLEOTIDE SEQUENCE [LARGE SCALE GENOMIC DNA]</scope>
    <source>
        <strain evidence="14">RIFCSPLOWO2_12_FULL_64_10</strain>
    </source>
</reference>
<keyword evidence="3 9" id="KW-0479">Metal-binding</keyword>
<evidence type="ECO:0000256" key="10">
    <source>
        <dbReference type="RuleBase" id="RU003826"/>
    </source>
</evidence>
<dbReference type="EMBL" id="MFKF01000361">
    <property type="protein sequence ID" value="OGG45856.1"/>
    <property type="molecule type" value="Genomic_DNA"/>
</dbReference>
<dbReference type="NCBIfam" id="TIGR00693">
    <property type="entry name" value="thiE"/>
    <property type="match status" value="1"/>
</dbReference>
<dbReference type="AlphaFoldDB" id="A0A1F6C9P3"/>
<dbReference type="GO" id="GO:0009228">
    <property type="term" value="P:thiamine biosynthetic process"/>
    <property type="evidence" value="ECO:0007669"/>
    <property type="project" value="UniProtKB-KW"/>
</dbReference>
<dbReference type="InterPro" id="IPR034291">
    <property type="entry name" value="TMP_synthase"/>
</dbReference>
<dbReference type="InterPro" id="IPR022998">
    <property type="entry name" value="ThiamineP_synth_TenI"/>
</dbReference>
<keyword evidence="5 9" id="KW-0784">Thiamine biosynthesis</keyword>
<comment type="caution">
    <text evidence="9">Lacks conserved residue(s) required for the propagation of feature annotation.</text>
</comment>
<dbReference type="Proteomes" id="UP000178606">
    <property type="component" value="Unassembled WGS sequence"/>
</dbReference>
<evidence type="ECO:0000313" key="14">
    <source>
        <dbReference type="Proteomes" id="UP000178606"/>
    </source>
</evidence>
<dbReference type="CDD" id="cd00564">
    <property type="entry name" value="TMP_TenI"/>
    <property type="match status" value="1"/>
</dbReference>
<organism evidence="13 14">
    <name type="scientific">Handelsmanbacteria sp. (strain RIFCSPLOWO2_12_FULL_64_10)</name>
    <dbReference type="NCBI Taxonomy" id="1817868"/>
    <lineage>
        <taxon>Bacteria</taxon>
        <taxon>Candidatus Handelsmaniibacteriota</taxon>
    </lineage>
</organism>
<protein>
    <recommendedName>
        <fullName evidence="9">Thiamine-phosphate synthase</fullName>
        <shortName evidence="9">TP synthase</shortName>
        <shortName evidence="9">TPS</shortName>
        <ecNumber evidence="9">2.5.1.3</ecNumber>
    </recommendedName>
    <alternativeName>
        <fullName evidence="9">Thiamine-phosphate pyrophosphorylase</fullName>
        <shortName evidence="9">TMP pyrophosphorylase</shortName>
        <shortName evidence="9">TMP-PPase</shortName>
    </alternativeName>
</protein>
<comment type="catalytic activity">
    <reaction evidence="7 9 10">
        <text>2-(2-carboxy-4-methylthiazol-5-yl)ethyl phosphate + 4-amino-2-methyl-5-(diphosphooxymethyl)pyrimidine + 2 H(+) = thiamine phosphate + CO2 + diphosphate</text>
        <dbReference type="Rhea" id="RHEA:47848"/>
        <dbReference type="ChEBI" id="CHEBI:15378"/>
        <dbReference type="ChEBI" id="CHEBI:16526"/>
        <dbReference type="ChEBI" id="CHEBI:33019"/>
        <dbReference type="ChEBI" id="CHEBI:37575"/>
        <dbReference type="ChEBI" id="CHEBI:57841"/>
        <dbReference type="ChEBI" id="CHEBI:62890"/>
        <dbReference type="EC" id="2.5.1.3"/>
    </reaction>
</comment>
<dbReference type="InterPro" id="IPR036206">
    <property type="entry name" value="ThiamineP_synth_sf"/>
</dbReference>
<evidence type="ECO:0000256" key="5">
    <source>
        <dbReference type="ARBA" id="ARBA00022977"/>
    </source>
</evidence>
<evidence type="ECO:0000256" key="1">
    <source>
        <dbReference type="ARBA" id="ARBA00005165"/>
    </source>
</evidence>
<dbReference type="Gene3D" id="3.20.20.70">
    <property type="entry name" value="Aldolase class I"/>
    <property type="match status" value="1"/>
</dbReference>
<dbReference type="PANTHER" id="PTHR20857:SF15">
    <property type="entry name" value="THIAMINE-PHOSPHATE SYNTHASE"/>
    <property type="match status" value="1"/>
</dbReference>